<evidence type="ECO:0000313" key="2">
    <source>
        <dbReference type="EMBL" id="MPN60724.1"/>
    </source>
</evidence>
<dbReference type="EMBL" id="VSSQ01136368">
    <property type="protein sequence ID" value="MPN60724.1"/>
    <property type="molecule type" value="Genomic_DNA"/>
</dbReference>
<sequence length="91" mass="10317">MVVLSFLKLRKMHPEWERPYRAKAGTLLGIIGVLFTLYVIYVSMTAMNTGAWVVLALYIALAIPFWAYAKSKQSSDPENWTPVVISPDNQK</sequence>
<keyword evidence="1" id="KW-0472">Membrane</keyword>
<feature type="transmembrane region" description="Helical" evidence="1">
    <location>
        <begin position="20"/>
        <end position="44"/>
    </location>
</feature>
<evidence type="ECO:0000256" key="1">
    <source>
        <dbReference type="SAM" id="Phobius"/>
    </source>
</evidence>
<comment type="caution">
    <text evidence="2">The sequence shown here is derived from an EMBL/GenBank/DDBJ whole genome shotgun (WGS) entry which is preliminary data.</text>
</comment>
<reference evidence="2" key="1">
    <citation type="submission" date="2019-08" db="EMBL/GenBank/DDBJ databases">
        <authorList>
            <person name="Kucharzyk K."/>
            <person name="Murdoch R.W."/>
            <person name="Higgins S."/>
            <person name="Loffler F."/>
        </authorList>
    </citation>
    <scope>NUCLEOTIDE SEQUENCE</scope>
</reference>
<accession>A0A645JK72</accession>
<protein>
    <submittedName>
        <fullName evidence="2">Uncharacterized protein</fullName>
    </submittedName>
</protein>
<proteinExistence type="predicted"/>
<name>A0A645JK72_9ZZZZ</name>
<gene>
    <name evidence="2" type="ORF">SDC9_208455</name>
</gene>
<feature type="transmembrane region" description="Helical" evidence="1">
    <location>
        <begin position="50"/>
        <end position="69"/>
    </location>
</feature>
<dbReference type="AlphaFoldDB" id="A0A645JK72"/>
<keyword evidence="1" id="KW-0812">Transmembrane</keyword>
<organism evidence="2">
    <name type="scientific">bioreactor metagenome</name>
    <dbReference type="NCBI Taxonomy" id="1076179"/>
    <lineage>
        <taxon>unclassified sequences</taxon>
        <taxon>metagenomes</taxon>
        <taxon>ecological metagenomes</taxon>
    </lineage>
</organism>
<keyword evidence="1" id="KW-1133">Transmembrane helix</keyword>